<dbReference type="GO" id="GO:0030313">
    <property type="term" value="C:cell envelope"/>
    <property type="evidence" value="ECO:0007669"/>
    <property type="project" value="UniProtKB-SubCell"/>
</dbReference>
<dbReference type="GO" id="GO:1990281">
    <property type="term" value="C:efflux pump complex"/>
    <property type="evidence" value="ECO:0007669"/>
    <property type="project" value="TreeGrafter"/>
</dbReference>
<keyword evidence="2 3" id="KW-0175">Coiled coil</keyword>
<evidence type="ECO:0000313" key="8">
    <source>
        <dbReference type="Proteomes" id="UP000297890"/>
    </source>
</evidence>
<dbReference type="InterPro" id="IPR030190">
    <property type="entry name" value="MacA_alpha-hairpin_sf"/>
</dbReference>
<evidence type="ECO:0000259" key="5">
    <source>
        <dbReference type="Pfam" id="PF25917"/>
    </source>
</evidence>
<dbReference type="Gene3D" id="2.40.420.20">
    <property type="match status" value="1"/>
</dbReference>
<dbReference type="Pfam" id="PF25917">
    <property type="entry name" value="BSH_RND"/>
    <property type="match status" value="1"/>
</dbReference>
<comment type="caution">
    <text evidence="7">The sequence shown here is derived from an EMBL/GenBank/DDBJ whole genome shotgun (WGS) entry which is preliminary data.</text>
</comment>
<dbReference type="Pfam" id="PF25876">
    <property type="entry name" value="HH_MFP_RND"/>
    <property type="match status" value="1"/>
</dbReference>
<dbReference type="GO" id="GO:1990961">
    <property type="term" value="P:xenobiotic detoxification by transmembrane export across the plasma membrane"/>
    <property type="evidence" value="ECO:0007669"/>
    <property type="project" value="InterPro"/>
</dbReference>
<feature type="coiled-coil region" evidence="3">
    <location>
        <begin position="81"/>
        <end position="160"/>
    </location>
</feature>
<evidence type="ECO:0000313" key="7">
    <source>
        <dbReference type="EMBL" id="TFZ84266.1"/>
    </source>
</evidence>
<protein>
    <submittedName>
        <fullName evidence="7">Efflux RND transporter periplasmic adaptor subunit</fullName>
    </submittedName>
</protein>
<dbReference type="InterPro" id="IPR058624">
    <property type="entry name" value="MdtA-like_HH"/>
</dbReference>
<dbReference type="NCBIfam" id="TIGR01730">
    <property type="entry name" value="RND_mfp"/>
    <property type="match status" value="1"/>
</dbReference>
<evidence type="ECO:0000259" key="6">
    <source>
        <dbReference type="Pfam" id="PF25954"/>
    </source>
</evidence>
<dbReference type="Gene3D" id="2.40.50.100">
    <property type="match status" value="1"/>
</dbReference>
<name>A0A4Z0FCJ4_9GAMM</name>
<dbReference type="Gene3D" id="6.10.140.1990">
    <property type="match status" value="1"/>
</dbReference>
<dbReference type="OrthoDB" id="9791520at2"/>
<gene>
    <name evidence="7" type="ORF">E4680_01455</name>
</gene>
<dbReference type="AlphaFoldDB" id="A0A4Z0FCJ4"/>
<evidence type="ECO:0000259" key="4">
    <source>
        <dbReference type="Pfam" id="PF25876"/>
    </source>
</evidence>
<dbReference type="InterPro" id="IPR058792">
    <property type="entry name" value="Beta-barrel_RND_2"/>
</dbReference>
<feature type="domain" description="CusB-like beta-barrel" evidence="6">
    <location>
        <begin position="205"/>
        <end position="278"/>
    </location>
</feature>
<dbReference type="SUPFAM" id="SSF111369">
    <property type="entry name" value="HlyD-like secretion proteins"/>
    <property type="match status" value="1"/>
</dbReference>
<feature type="domain" description="Multidrug resistance protein MdtA-like alpha-helical hairpin" evidence="4">
    <location>
        <begin position="88"/>
        <end position="154"/>
    </location>
</feature>
<keyword evidence="8" id="KW-1185">Reference proteome</keyword>
<sequence length="369" mass="40138">MGYAVHLWRREAPADPVLVPVERADLVELITAQGKLEPKEYVDVGAQVSGQLRDLHVEIGDRVRRGQLIAEIDPRIYAARVEADRARLASLEAQLAEQQAQIVYARQVRDRNRQLISKNAVSREALEESESTLRVAEARAASLKAQIEEARSTLAGDEANLGYTKIYAPMDGTVASQTAREGQTLNANQTAPVILQIADLGTMTVRAQVAEADVPRVQPGMDVSFTTLGSLNRRWQAVVRQILPTPEVINDVVLYNVLADVDNRDGELMNGMSTQMFFHVASAEDVPVIPAAALGRRLPAQDSDRGEAYEVMRQIDDRLERTVVHIGLMTRTQAEVRDGLTPGDSVALTAQVTPGVAGGTRGMAAGAVH</sequence>
<organism evidence="7 8">
    <name type="scientific">Candidatus Macondimonas diazotrophica</name>
    <dbReference type="NCBI Taxonomy" id="2305248"/>
    <lineage>
        <taxon>Bacteria</taxon>
        <taxon>Pseudomonadati</taxon>
        <taxon>Pseudomonadota</taxon>
        <taxon>Gammaproteobacteria</taxon>
        <taxon>Chromatiales</taxon>
        <taxon>Ectothiorhodospiraceae</taxon>
        <taxon>Candidatus Macondimonas</taxon>
    </lineage>
</organism>
<comment type="similarity">
    <text evidence="1">Belongs to the membrane fusion protein (MFP) (TC 8.A.1) family.</text>
</comment>
<dbReference type="Gene3D" id="2.40.30.170">
    <property type="match status" value="1"/>
</dbReference>
<dbReference type="PANTHER" id="PTHR30469:SF33">
    <property type="entry name" value="SLR1207 PROTEIN"/>
    <property type="match status" value="1"/>
</dbReference>
<evidence type="ECO:0000256" key="3">
    <source>
        <dbReference type="SAM" id="Coils"/>
    </source>
</evidence>
<dbReference type="InterPro" id="IPR006143">
    <property type="entry name" value="RND_pump_MFP"/>
</dbReference>
<dbReference type="GO" id="GO:1990195">
    <property type="term" value="C:macrolide transmembrane transporter complex"/>
    <property type="evidence" value="ECO:0007669"/>
    <property type="project" value="InterPro"/>
</dbReference>
<evidence type="ECO:0000256" key="1">
    <source>
        <dbReference type="ARBA" id="ARBA00009477"/>
    </source>
</evidence>
<proteinExistence type="inferred from homology"/>
<dbReference type="GO" id="GO:0019898">
    <property type="term" value="C:extrinsic component of membrane"/>
    <property type="evidence" value="ECO:0007669"/>
    <property type="project" value="InterPro"/>
</dbReference>
<dbReference type="PANTHER" id="PTHR30469">
    <property type="entry name" value="MULTIDRUG RESISTANCE PROTEIN MDTA"/>
    <property type="match status" value="1"/>
</dbReference>
<feature type="domain" description="Multidrug resistance protein MdtA-like barrel-sandwich hybrid" evidence="5">
    <location>
        <begin position="41"/>
        <end position="195"/>
    </location>
</feature>
<accession>A0A4Z0FCJ4</accession>
<reference evidence="7 8" key="1">
    <citation type="journal article" date="2019" name="ISME J.">
        <title>Candidatus Macondimonas diazotrophica, a novel gammaproteobacterial genus dominating crude-oil-contaminated coastal sediments.</title>
        <authorList>
            <person name="Karthikeyan S."/>
            <person name="Konstantinidis K."/>
        </authorList>
    </citation>
    <scope>NUCLEOTIDE SEQUENCE [LARGE SCALE GENOMIC DNA]</scope>
    <source>
        <strain evidence="7 8">KTK01</strain>
    </source>
</reference>
<dbReference type="Proteomes" id="UP000297890">
    <property type="component" value="Unassembled WGS sequence"/>
</dbReference>
<dbReference type="EMBL" id="SRIO01000001">
    <property type="protein sequence ID" value="TFZ84266.1"/>
    <property type="molecule type" value="Genomic_DNA"/>
</dbReference>
<dbReference type="InterPro" id="IPR058625">
    <property type="entry name" value="MdtA-like_BSH"/>
</dbReference>
<evidence type="ECO:0000256" key="2">
    <source>
        <dbReference type="ARBA" id="ARBA00023054"/>
    </source>
</evidence>
<dbReference type="GO" id="GO:0015562">
    <property type="term" value="F:efflux transmembrane transporter activity"/>
    <property type="evidence" value="ECO:0007669"/>
    <property type="project" value="TreeGrafter"/>
</dbReference>
<dbReference type="Pfam" id="PF25954">
    <property type="entry name" value="Beta-barrel_RND_2"/>
    <property type="match status" value="1"/>
</dbReference>